<feature type="transmembrane region" description="Helical" evidence="7">
    <location>
        <begin position="6"/>
        <end position="22"/>
    </location>
</feature>
<feature type="domain" description="Concentrative nucleoside transporter C-terminal" evidence="9">
    <location>
        <begin position="198"/>
        <end position="422"/>
    </location>
</feature>
<reference evidence="11 12" key="1">
    <citation type="submission" date="2017-06" db="EMBL/GenBank/DDBJ databases">
        <title>Novel microbial phyla capable of carbon fixation and sulfur reduction in deep-sea sediments.</title>
        <authorList>
            <person name="Huang J."/>
            <person name="Baker B."/>
            <person name="Wang Y."/>
        </authorList>
    </citation>
    <scope>NUCLEOTIDE SEQUENCE [LARGE SCALE GENOMIC DNA]</scope>
    <source>
        <strain evidence="11">B3_LCP</strain>
    </source>
</reference>
<feature type="transmembrane region" description="Helical" evidence="7">
    <location>
        <begin position="170"/>
        <end position="192"/>
    </location>
</feature>
<dbReference type="Pfam" id="PF01773">
    <property type="entry name" value="Nucleos_tra2_N"/>
    <property type="match status" value="1"/>
</dbReference>
<dbReference type="InterPro" id="IPR011657">
    <property type="entry name" value="CNT_C_dom"/>
</dbReference>
<dbReference type="Pfam" id="PF07670">
    <property type="entry name" value="Gate"/>
    <property type="match status" value="1"/>
</dbReference>
<gene>
    <name evidence="11" type="ORF">CEE37_06345</name>
</gene>
<dbReference type="InterPro" id="IPR008276">
    <property type="entry name" value="C_nuclsd_transpt"/>
</dbReference>
<evidence type="ECO:0000259" key="8">
    <source>
        <dbReference type="Pfam" id="PF01773"/>
    </source>
</evidence>
<evidence type="ECO:0000313" key="11">
    <source>
        <dbReference type="EMBL" id="TKJ41283.1"/>
    </source>
</evidence>
<feature type="domain" description="Nucleoside transporter/FeoB GTPase Gate" evidence="10">
    <location>
        <begin position="98"/>
        <end position="193"/>
    </location>
</feature>
<dbReference type="GO" id="GO:0005415">
    <property type="term" value="F:nucleoside:sodium symporter activity"/>
    <property type="evidence" value="ECO:0007669"/>
    <property type="project" value="TreeGrafter"/>
</dbReference>
<evidence type="ECO:0000256" key="4">
    <source>
        <dbReference type="ARBA" id="ARBA00022692"/>
    </source>
</evidence>
<keyword evidence="5 7" id="KW-1133">Transmembrane helix</keyword>
<feature type="transmembrane region" description="Helical" evidence="7">
    <location>
        <begin position="259"/>
        <end position="284"/>
    </location>
</feature>
<evidence type="ECO:0000259" key="9">
    <source>
        <dbReference type="Pfam" id="PF07662"/>
    </source>
</evidence>
<feature type="transmembrane region" description="Helical" evidence="7">
    <location>
        <begin position="305"/>
        <end position="326"/>
    </location>
</feature>
<dbReference type="PANTHER" id="PTHR10590:SF4">
    <property type="entry name" value="SOLUTE CARRIER FAMILY 28 MEMBER 3"/>
    <property type="match status" value="1"/>
</dbReference>
<keyword evidence="3" id="KW-1003">Cell membrane</keyword>
<feature type="transmembrane region" description="Helical" evidence="7">
    <location>
        <begin position="199"/>
        <end position="218"/>
    </location>
</feature>
<dbReference type="PANTHER" id="PTHR10590">
    <property type="entry name" value="SODIUM/NUCLEOSIDE COTRANSPORTER"/>
    <property type="match status" value="1"/>
</dbReference>
<evidence type="ECO:0000256" key="1">
    <source>
        <dbReference type="ARBA" id="ARBA00004651"/>
    </source>
</evidence>
<protein>
    <submittedName>
        <fullName evidence="11">NupC/NupG family nucleoside CNT transporter</fullName>
    </submittedName>
</protein>
<evidence type="ECO:0000256" key="3">
    <source>
        <dbReference type="ARBA" id="ARBA00022475"/>
    </source>
</evidence>
<feature type="transmembrane region" description="Helical" evidence="7">
    <location>
        <begin position="29"/>
        <end position="49"/>
    </location>
</feature>
<accession>A0A532V272</accession>
<name>A0A532V272_UNCL8</name>
<feature type="domain" description="Concentrative nucleoside transporter N-terminal" evidence="8">
    <location>
        <begin position="8"/>
        <end position="81"/>
    </location>
</feature>
<evidence type="ECO:0000256" key="6">
    <source>
        <dbReference type="ARBA" id="ARBA00023136"/>
    </source>
</evidence>
<evidence type="ECO:0000256" key="7">
    <source>
        <dbReference type="SAM" id="Phobius"/>
    </source>
</evidence>
<dbReference type="GO" id="GO:0005886">
    <property type="term" value="C:plasma membrane"/>
    <property type="evidence" value="ECO:0007669"/>
    <property type="project" value="UniProtKB-SubCell"/>
</dbReference>
<feature type="transmembrane region" description="Helical" evidence="7">
    <location>
        <begin position="90"/>
        <end position="115"/>
    </location>
</feature>
<dbReference type="Proteomes" id="UP000319619">
    <property type="component" value="Unassembled WGS sequence"/>
</dbReference>
<comment type="subcellular location">
    <subcellularLocation>
        <location evidence="1">Cell membrane</location>
        <topology evidence="1">Multi-pass membrane protein</topology>
    </subcellularLocation>
</comment>
<comment type="caution">
    <text evidence="11">The sequence shown here is derived from an EMBL/GenBank/DDBJ whole genome shotgun (WGS) entry which is preliminary data.</text>
</comment>
<dbReference type="InterPro" id="IPR002668">
    <property type="entry name" value="CNT_N_dom"/>
</dbReference>
<dbReference type="Pfam" id="PF07662">
    <property type="entry name" value="Nucleos_tra2_C"/>
    <property type="match status" value="1"/>
</dbReference>
<dbReference type="AlphaFoldDB" id="A0A532V272"/>
<dbReference type="EMBL" id="NJBN01000003">
    <property type="protein sequence ID" value="TKJ41283.1"/>
    <property type="molecule type" value="Genomic_DNA"/>
</dbReference>
<evidence type="ECO:0000259" key="10">
    <source>
        <dbReference type="Pfam" id="PF07670"/>
    </source>
</evidence>
<keyword evidence="4 7" id="KW-0812">Transmembrane</keyword>
<feature type="transmembrane region" description="Helical" evidence="7">
    <location>
        <begin position="404"/>
        <end position="424"/>
    </location>
</feature>
<keyword evidence="6 7" id="KW-0472">Membrane</keyword>
<organism evidence="11 12">
    <name type="scientific">candidate division LCP-89 bacterium B3_LCP</name>
    <dbReference type="NCBI Taxonomy" id="2012998"/>
    <lineage>
        <taxon>Bacteria</taxon>
        <taxon>Pseudomonadati</taxon>
        <taxon>Bacteria division LCP-89</taxon>
    </lineage>
</organism>
<dbReference type="InterPro" id="IPR011642">
    <property type="entry name" value="Gate_dom"/>
</dbReference>
<proteinExistence type="inferred from homology"/>
<evidence type="ECO:0000313" key="12">
    <source>
        <dbReference type="Proteomes" id="UP000319619"/>
    </source>
</evidence>
<comment type="similarity">
    <text evidence="2">Belongs to the concentrative nucleoside transporter (CNT) (TC 2.A.41) family.</text>
</comment>
<sequence>MARFISILGMITLLGIAFLLSNNRKKIKLRTVLVGTGIQFGLGVILLWWEPGVKGIGWVAGKVYGFLQLSQAGVDFLFGNLGKPEHYAVYGVQIGLIIASTIIFFSACMAILYYLGIMQLLVEGMAKFMRWAMRTSGTESLSCSANVFVGQTEAPLLIRPFLDTMTKSELHAVMVGGFATIAGSVLASYMSLGVPPAHLITASVMSAPAALVMAKIIFPETEQSKTAGDVKIPRIKLYDNVLDAATRGTTDGLKLAVNVLAMLISFLALIALVDVVLGGFDSLIDGKILKGEFSEDAGYSGIFPANLRVFFGLLFSPLAFLMGVPWGEASTVGNLLGLKIAANEFVGYLRLSEMISDGQLSERSITIATYALCGFANFGSIGIQLGGIGALAPERRSDLAKLGLKAMMGGALASWMTATIAGLLI</sequence>
<evidence type="ECO:0000256" key="5">
    <source>
        <dbReference type="ARBA" id="ARBA00022989"/>
    </source>
</evidence>
<feature type="transmembrane region" description="Helical" evidence="7">
    <location>
        <begin position="367"/>
        <end position="392"/>
    </location>
</feature>
<evidence type="ECO:0000256" key="2">
    <source>
        <dbReference type="ARBA" id="ARBA00009033"/>
    </source>
</evidence>